<protein>
    <submittedName>
        <fullName evidence="1">Uncharacterized protein</fullName>
    </submittedName>
</protein>
<evidence type="ECO:0000313" key="1">
    <source>
        <dbReference type="EMBL" id="GAA4443603.1"/>
    </source>
</evidence>
<dbReference type="Proteomes" id="UP001500840">
    <property type="component" value="Unassembled WGS sequence"/>
</dbReference>
<reference evidence="2" key="1">
    <citation type="journal article" date="2019" name="Int. J. Syst. Evol. Microbiol.">
        <title>The Global Catalogue of Microorganisms (GCM) 10K type strain sequencing project: providing services to taxonomists for standard genome sequencing and annotation.</title>
        <authorList>
            <consortium name="The Broad Institute Genomics Platform"/>
            <consortium name="The Broad Institute Genome Sequencing Center for Infectious Disease"/>
            <person name="Wu L."/>
            <person name="Ma J."/>
        </authorList>
    </citation>
    <scope>NUCLEOTIDE SEQUENCE [LARGE SCALE GENOMIC DNA]</scope>
    <source>
        <strain evidence="2">JCM 17759</strain>
    </source>
</reference>
<evidence type="ECO:0000313" key="2">
    <source>
        <dbReference type="Proteomes" id="UP001500840"/>
    </source>
</evidence>
<accession>A0ABP8M6W8</accession>
<organism evidence="1 2">
    <name type="scientific">Novipirellula rosea</name>
    <dbReference type="NCBI Taxonomy" id="1031540"/>
    <lineage>
        <taxon>Bacteria</taxon>
        <taxon>Pseudomonadati</taxon>
        <taxon>Planctomycetota</taxon>
        <taxon>Planctomycetia</taxon>
        <taxon>Pirellulales</taxon>
        <taxon>Pirellulaceae</taxon>
        <taxon>Novipirellula</taxon>
    </lineage>
</organism>
<keyword evidence="2" id="KW-1185">Reference proteome</keyword>
<dbReference type="EMBL" id="BAABGA010000005">
    <property type="protein sequence ID" value="GAA4443603.1"/>
    <property type="molecule type" value="Genomic_DNA"/>
</dbReference>
<proteinExistence type="predicted"/>
<sequence length="70" mass="7505">MSEGPSQDKDSHPPVFAGRVMSLTTVPVNTREIQGDWLSELEKSGPVGDTPSALGVSAFGPEYIFRTEPT</sequence>
<gene>
    <name evidence="1" type="ORF">GCM10023156_00920</name>
</gene>
<comment type="caution">
    <text evidence="1">The sequence shown here is derived from an EMBL/GenBank/DDBJ whole genome shotgun (WGS) entry which is preliminary data.</text>
</comment>
<name>A0ABP8M6W8_9BACT</name>